<keyword evidence="8" id="KW-0175">Coiled coil</keyword>
<evidence type="ECO:0000256" key="6">
    <source>
        <dbReference type="ARBA" id="ARBA00023125"/>
    </source>
</evidence>
<keyword evidence="4 7" id="KW-0067">ATP-binding</keyword>
<dbReference type="GO" id="GO:0004519">
    <property type="term" value="F:endonuclease activity"/>
    <property type="evidence" value="ECO:0007669"/>
    <property type="project" value="UniProtKB-UniRule"/>
</dbReference>
<dbReference type="PROSITE" id="PS00486">
    <property type="entry name" value="DNA_MISMATCH_REPAIR_2"/>
    <property type="match status" value="1"/>
</dbReference>
<dbReference type="InterPro" id="IPR002625">
    <property type="entry name" value="Smr_dom"/>
</dbReference>
<dbReference type="CDD" id="cd03280">
    <property type="entry name" value="ABC_MutS2"/>
    <property type="match status" value="1"/>
</dbReference>
<dbReference type="GO" id="GO:0030983">
    <property type="term" value="F:mismatched DNA binding"/>
    <property type="evidence" value="ECO:0007669"/>
    <property type="project" value="InterPro"/>
</dbReference>
<dbReference type="Pfam" id="PF01713">
    <property type="entry name" value="Smr"/>
    <property type="match status" value="1"/>
</dbReference>
<dbReference type="Gene3D" id="1.10.1420.10">
    <property type="match status" value="2"/>
</dbReference>
<dbReference type="RefSeq" id="WP_008051772.1">
    <property type="nucleotide sequence ID" value="NZ_FO818640.1"/>
</dbReference>
<dbReference type="Proteomes" id="UP000032946">
    <property type="component" value="Chromosome"/>
</dbReference>
<dbReference type="InterPro" id="IPR036187">
    <property type="entry name" value="DNA_mismatch_repair_MutS_sf"/>
</dbReference>
<dbReference type="EC" id="3.6.4.-" evidence="7"/>
<keyword evidence="3 7" id="KW-0378">Hydrolase</keyword>
<dbReference type="HAMAP" id="MF_00092">
    <property type="entry name" value="MutS2"/>
    <property type="match status" value="1"/>
</dbReference>
<dbReference type="SUPFAM" id="SSF160443">
    <property type="entry name" value="SMR domain-like"/>
    <property type="match status" value="1"/>
</dbReference>
<evidence type="ECO:0000256" key="4">
    <source>
        <dbReference type="ARBA" id="ARBA00022840"/>
    </source>
</evidence>
<keyword evidence="1 7" id="KW-0699">rRNA-binding</keyword>
<dbReference type="EC" id="3.1.-.-" evidence="7"/>
<feature type="binding site" evidence="7">
    <location>
        <begin position="344"/>
        <end position="351"/>
    </location>
    <ligand>
        <name>ATP</name>
        <dbReference type="ChEBI" id="CHEBI:30616"/>
    </ligand>
</feature>
<accession>A0A9P1KAP2</accession>
<dbReference type="Gene3D" id="3.40.50.300">
    <property type="entry name" value="P-loop containing nucleotide triphosphate hydrolases"/>
    <property type="match status" value="1"/>
</dbReference>
<dbReference type="InterPro" id="IPR007696">
    <property type="entry name" value="DNA_mismatch_repair_MutS_core"/>
</dbReference>
<dbReference type="SMART" id="SM00533">
    <property type="entry name" value="MUTSd"/>
    <property type="match status" value="1"/>
</dbReference>
<dbReference type="Pfam" id="PF00488">
    <property type="entry name" value="MutS_V"/>
    <property type="match status" value="1"/>
</dbReference>
<dbReference type="AlphaFoldDB" id="A0A9P1KAP2"/>
<dbReference type="Pfam" id="PF20297">
    <property type="entry name" value="MSSS"/>
    <property type="match status" value="1"/>
</dbReference>
<evidence type="ECO:0000256" key="5">
    <source>
        <dbReference type="ARBA" id="ARBA00022884"/>
    </source>
</evidence>
<keyword evidence="7" id="KW-0540">Nuclease</keyword>
<evidence type="ECO:0000256" key="9">
    <source>
        <dbReference type="SAM" id="MobiDB-lite"/>
    </source>
</evidence>
<protein>
    <recommendedName>
        <fullName evidence="7">Endonuclease MutS2</fullName>
        <ecNumber evidence="7">3.1.-.-</ecNumber>
    </recommendedName>
    <alternativeName>
        <fullName evidence="7">Ribosome-associated protein quality control-upstream factor</fullName>
        <shortName evidence="7">RQC-upstream factor</shortName>
        <shortName evidence="7">RqcU</shortName>
        <ecNumber evidence="7">3.6.4.-</ecNumber>
    </alternativeName>
</protein>
<dbReference type="SUPFAM" id="SSF48334">
    <property type="entry name" value="DNA repair protein MutS, domain III"/>
    <property type="match status" value="1"/>
</dbReference>
<evidence type="ECO:0000256" key="7">
    <source>
        <dbReference type="HAMAP-Rule" id="MF_00092"/>
    </source>
</evidence>
<dbReference type="GO" id="GO:0016887">
    <property type="term" value="F:ATP hydrolysis activity"/>
    <property type="evidence" value="ECO:0007669"/>
    <property type="project" value="InterPro"/>
</dbReference>
<reference evidence="11 12" key="1">
    <citation type="submission" date="2014-02" db="EMBL/GenBank/DDBJ databases">
        <authorList>
            <person name="Genoscope - CEA"/>
        </authorList>
    </citation>
    <scope>NUCLEOTIDE SEQUENCE [LARGE SCALE GENOMIC DNA]</scope>
    <source>
        <strain evidence="11 12">PCC 8005</strain>
    </source>
</reference>
<dbReference type="SMART" id="SM00534">
    <property type="entry name" value="MUTSac"/>
    <property type="match status" value="1"/>
</dbReference>
<feature type="compositionally biased region" description="Basic and acidic residues" evidence="9">
    <location>
        <begin position="738"/>
        <end position="753"/>
    </location>
</feature>
<comment type="subunit">
    <text evidence="7">Homodimer. Binds to stalled ribosomes, contacting rRNA.</text>
</comment>
<dbReference type="GO" id="GO:0005524">
    <property type="term" value="F:ATP binding"/>
    <property type="evidence" value="ECO:0007669"/>
    <property type="project" value="UniProtKB-UniRule"/>
</dbReference>
<dbReference type="InterPro" id="IPR046893">
    <property type="entry name" value="MSSS"/>
</dbReference>
<dbReference type="EMBL" id="FO818640">
    <property type="protein sequence ID" value="CDM92463.1"/>
    <property type="molecule type" value="Genomic_DNA"/>
</dbReference>
<organism evidence="11 12">
    <name type="scientific">Limnospira indica PCC 8005</name>
    <dbReference type="NCBI Taxonomy" id="376219"/>
    <lineage>
        <taxon>Bacteria</taxon>
        <taxon>Bacillati</taxon>
        <taxon>Cyanobacteriota</taxon>
        <taxon>Cyanophyceae</taxon>
        <taxon>Oscillatoriophycideae</taxon>
        <taxon>Oscillatoriales</taxon>
        <taxon>Sirenicapillariaceae</taxon>
        <taxon>Limnospira</taxon>
    </lineage>
</organism>
<dbReference type="Gene3D" id="3.30.1370.110">
    <property type="match status" value="1"/>
</dbReference>
<dbReference type="GO" id="GO:0019843">
    <property type="term" value="F:rRNA binding"/>
    <property type="evidence" value="ECO:0007669"/>
    <property type="project" value="UniProtKB-UniRule"/>
</dbReference>
<keyword evidence="2 7" id="KW-0547">Nucleotide-binding</keyword>
<name>A0A9P1KAP2_9CYAN</name>
<evidence type="ECO:0000256" key="3">
    <source>
        <dbReference type="ARBA" id="ARBA00022801"/>
    </source>
</evidence>
<evidence type="ECO:0000256" key="2">
    <source>
        <dbReference type="ARBA" id="ARBA00022741"/>
    </source>
</evidence>
<proteinExistence type="inferred from homology"/>
<dbReference type="FunFam" id="3.40.50.300:FF:000830">
    <property type="entry name" value="Endonuclease MutS2"/>
    <property type="match status" value="1"/>
</dbReference>
<keyword evidence="12" id="KW-1185">Reference proteome</keyword>
<evidence type="ECO:0000256" key="1">
    <source>
        <dbReference type="ARBA" id="ARBA00022730"/>
    </source>
</evidence>
<dbReference type="NCBIfam" id="TIGR01069">
    <property type="entry name" value="mutS2"/>
    <property type="match status" value="1"/>
</dbReference>
<comment type="function">
    <text evidence="7">Endonuclease that is involved in the suppression of homologous recombination and thus may have a key role in the control of bacterial genetic diversity.</text>
</comment>
<dbReference type="InterPro" id="IPR000432">
    <property type="entry name" value="DNA_mismatch_repair_MutS_C"/>
</dbReference>
<dbReference type="PIRSF" id="PIRSF005814">
    <property type="entry name" value="MutS_YshD"/>
    <property type="match status" value="1"/>
</dbReference>
<dbReference type="SMART" id="SM00463">
    <property type="entry name" value="SMR"/>
    <property type="match status" value="1"/>
</dbReference>
<dbReference type="InterPro" id="IPR036063">
    <property type="entry name" value="Smr_dom_sf"/>
</dbReference>
<dbReference type="PANTHER" id="PTHR48466">
    <property type="entry name" value="OS10G0509000 PROTEIN-RELATED"/>
    <property type="match status" value="1"/>
</dbReference>
<keyword evidence="7" id="KW-0255">Endonuclease</keyword>
<evidence type="ECO:0000313" key="11">
    <source>
        <dbReference type="EMBL" id="CDM92463.1"/>
    </source>
</evidence>
<dbReference type="GO" id="GO:0140664">
    <property type="term" value="F:ATP-dependent DNA damage sensor activity"/>
    <property type="evidence" value="ECO:0007669"/>
    <property type="project" value="InterPro"/>
</dbReference>
<dbReference type="GO" id="GO:0006298">
    <property type="term" value="P:mismatch repair"/>
    <property type="evidence" value="ECO:0007669"/>
    <property type="project" value="InterPro"/>
</dbReference>
<dbReference type="GO" id="GO:0043023">
    <property type="term" value="F:ribosomal large subunit binding"/>
    <property type="evidence" value="ECO:0007669"/>
    <property type="project" value="UniProtKB-UniRule"/>
</dbReference>
<feature type="region of interest" description="Disordered" evidence="9">
    <location>
        <begin position="706"/>
        <end position="753"/>
    </location>
</feature>
<keyword evidence="6 7" id="KW-0238">DNA-binding</keyword>
<evidence type="ECO:0000256" key="8">
    <source>
        <dbReference type="SAM" id="Coils"/>
    </source>
</evidence>
<dbReference type="InterPro" id="IPR027417">
    <property type="entry name" value="P-loop_NTPase"/>
</dbReference>
<evidence type="ECO:0000259" key="10">
    <source>
        <dbReference type="PROSITE" id="PS50828"/>
    </source>
</evidence>
<feature type="domain" description="Smr" evidence="10">
    <location>
        <begin position="745"/>
        <end position="818"/>
    </location>
</feature>
<dbReference type="GO" id="GO:0072344">
    <property type="term" value="P:rescue of stalled ribosome"/>
    <property type="evidence" value="ECO:0007669"/>
    <property type="project" value="UniProtKB-UniRule"/>
</dbReference>
<dbReference type="InterPro" id="IPR005747">
    <property type="entry name" value="MutS2"/>
</dbReference>
<dbReference type="PROSITE" id="PS50828">
    <property type="entry name" value="SMR"/>
    <property type="match status" value="1"/>
</dbReference>
<keyword evidence="5 7" id="KW-0694">RNA-binding</keyword>
<dbReference type="PANTHER" id="PTHR48466:SF2">
    <property type="entry name" value="OS10G0509000 PROTEIN"/>
    <property type="match status" value="1"/>
</dbReference>
<dbReference type="GO" id="GO:0045910">
    <property type="term" value="P:negative regulation of DNA recombination"/>
    <property type="evidence" value="ECO:0007669"/>
    <property type="project" value="InterPro"/>
</dbReference>
<comment type="function">
    <text evidence="7">Acts as a ribosome collision sensor, splitting the ribosome into its 2 subunits. Detects stalled/collided 70S ribosomes which it binds and splits by an ATP-hydrolysis driven conformational change. Acts upstream of the ribosome quality control system (RQC), a ribosome-associated complex that mediates the extraction of incompletely synthesized nascent chains from stalled ribosomes and their subsequent degradation. Probably generates substrates for RQC.</text>
</comment>
<comment type="similarity">
    <text evidence="7">Belongs to the DNA mismatch repair MutS family. MutS2 subfamily.</text>
</comment>
<feature type="coiled-coil region" evidence="8">
    <location>
        <begin position="567"/>
        <end position="597"/>
    </location>
</feature>
<dbReference type="SUPFAM" id="SSF52540">
    <property type="entry name" value="P-loop containing nucleoside triphosphate hydrolases"/>
    <property type="match status" value="1"/>
</dbReference>
<evidence type="ECO:0000313" key="12">
    <source>
        <dbReference type="Proteomes" id="UP000032946"/>
    </source>
</evidence>
<dbReference type="InterPro" id="IPR045076">
    <property type="entry name" value="MutS"/>
</dbReference>
<gene>
    <name evidence="11" type="primary">mutS</name>
    <name evidence="7" type="synonym">mutS2</name>
    <name evidence="7" type="synonym">rqcU</name>
    <name evidence="11" type="ORF">ARTHRO_10136</name>
</gene>
<sequence>MIQIQAETLELLEWHRLCKHLATFTATKLGAFAARQLAIPETKEETDRLLAQTKEAYQLELKLVQGLSLDGIQDIGASLERADRQGILFGEELLAIATTLAGARQLRRVIDDQEDVPVLTSLVEELRTYPELEQEIHRCIDERGEVTDRASVKMGAIRARLQSTRDRIYQVLQGILQRKAQAVQQQIITQREGRFVIPVKAPQKDAIPGIVHDASTTGATVYVEPHSIVALNNQLRQIQRAEQTEAEAIRRSLTEQVAAVVPDLEKLLAIVTTIDLALAKARYSYWLQANPPRFIDPGDTSETINLRQLRHPLLIWQQEYEQGPEVVPIDITINPQIRVVAITGPNTGGKTVTLKTIGLAAIMAKVGLFIPAREPVEMPWFGQVLADIGDEQSIEQSLSTFSGHIRRITRILQAIGEPMRVTEAGESDRICPSLVLLDEIGAGTDPTEGTALAIALLQKFADLTRLTVATTHFGDLKALKYKDTRFENASVEFDDASLQPTYRLLWGIPGRSNALKIAERLGLDHDIVKLAGSYVGGGDEDVNQVIEGLEAQRRQQETKAIAASQLLQETERLHGELAERAISLQERERQLKQAQEQEIKETLLQAKAEIAKVIRRLQQGKATAADAQKATARLDAIAENYLPSRQATPVRSPNFMPKVGDRIRIPRIGQTAEILSGPDDNNQLTVRFGIMKMTVGLGEIESLDGQKVELPKTSPTPKADKTPKPITNKPEPSQLPRVRTDKNTLDLRGKRVSEAETEIDRTLGQILDFGALWIIHGKGTGQLRRGVHELLKEHPQVERFELASNPDGGAGVTIAYLK</sequence>